<dbReference type="STRING" id="6526.A0A2C9JUI5"/>
<feature type="compositionally biased region" description="Basic and acidic residues" evidence="1">
    <location>
        <begin position="2408"/>
        <end position="2422"/>
    </location>
</feature>
<protein>
    <submittedName>
        <fullName evidence="4">Uncharacterized protein</fullName>
    </submittedName>
</protein>
<reference evidence="4" key="1">
    <citation type="submission" date="2020-05" db="UniProtKB">
        <authorList>
            <consortium name="EnsemblMetazoa"/>
        </authorList>
    </citation>
    <scope>IDENTIFICATION</scope>
    <source>
        <strain evidence="4">BB02</strain>
    </source>
</reference>
<dbReference type="VEuPathDB" id="VectorBase:BGLB008258"/>
<feature type="compositionally biased region" description="Basic and acidic residues" evidence="1">
    <location>
        <begin position="2448"/>
        <end position="2462"/>
    </location>
</feature>
<feature type="region of interest" description="Disordered" evidence="1">
    <location>
        <begin position="539"/>
        <end position="595"/>
    </location>
</feature>
<sequence>SSDKSIELRRHYMNLTPEKAIREIFTKFELLAHVFNSNPSLFKKVEKLLKHYNQFVKSILEVQLPRQLFHLSVCMSDLELEECATEFLEAEAKQQQLKEETLQSQQQQTPKKVPPTKVSLTEKVLHYINKCLEQGTLKLSHLERIETKVSNEEYEFESFRDMGYGTFLEFIHSDQKIKKVLEECGGALLGSSTEQDSVFKPSLLELSEFVCQAKLAGVVQVCSIFLIFNSSAESSVCEQYHVSDIRHLGHGNISRLCSSADKPGKHISSEYNTCFEAALCGKVCPTTQSKGQVGLCGSISKEAAMACLTICPLLEDLETWSNWSMVFQPQHGRLKEFIKKHGGLKRIDLEGGTKIALSDFKALEVEPGKFLKVNACASVERFVQALEKDDPLEAAGQLVSLIVANKGIENTPFALVTNHLKTKLISLHALSTAAFTPGGPPVSGTVDRAVQFITSMLLKLPIRICVAIANQVLLEPLSQVVGSAKSKQQIIQVCLLTRQEQHLERLGCLLGIQEWASTIQRRFVFPAHCIEETVQDELLGSPIAVDDDDDSSEEESEEEESSSDIDEMLEEAEQEAANQVQEHDNSEESSVQSEQGVVAVAAEVSNDDSEVDIKDQLINSNTDEITNVTSEESNSDVEMQECKETKEEPLNKLEQAEEPIQERELTHEDKCRLVVDDIRREEFGVGIKLDETGQKLMQKQQERQGRSLQRLSKDLYSKETHFVLELIQNADDNSYNDDVFPSIKFVIDHTGVKVLNNELGFEEKNIRAICDVGKSTKSKHNFGYIGQKGIGFKSVFRMTGCPEVHSNGFHIYFDVNSGPMGYILPHWKENFELDEKNKLTGQAITFNRMFIVQGDFDVPSSREDVDRDSFWNQWLRNEIHVLFIEALQAFKTRENLTPEEALIQYLQFIPLEGEVMAFFKPVASQILDQLRAKECMPVLTADKKTVEWNMPSKTVICHDTLVLDIVSPQVLHQYLDLNYLHPDIAAFLKLNEPLTKALGIESVTTEHLLHIGSSLAQYWEGADHVTDIAKWLACVYRSLDEFQENTETLQELQNMRMIPLSSGSLVSLSDMTVFIFSDPQGTQQAAKSNKTENNKDYLVSLMKDLNLVHGDLISTGDNEVNSQVVKLLLKLGIKQLNAYDLIHNHILPVFKSDAWKDKRKDVLVSYLFYIKTELEKNASVVDRSELSVVKLVTNHGIKSTAEDVHFPTQYGNKIDLIKTFPGLDWTLVDTSYLPMNPSQQDRQSWHMFLSELGVTDFLKVTKVERSFDKTNIHETAWSSMEDSSDGYSIEDFQCEEFYKLVTANQKPDKMIPQMVKLFEYIDVNWNLKYKFCLETQIKSGSGQVVKGNILVRSLWQTQIILPWTEDIKQQVHTHAARFNDIQPSLLLFLHRLKEITIENKVEGSRIFMSRQDFENGEIQITHSHGTDKWLVLHKILDATNISLQMKLEKLPVFAFLPLRSYGFRFIVQVISLTSFSGVPVMSLCFLGSHPNYDTHRPTIWQCTQPQQSVKSKKTENNKGDPLLNLKKDLNLVHGDLISTGDNEVNSQVVKLLLKLGIKQLTAHDLIHSHILPIFKSDDWKDKRKDVLVSYLVYIKTELEKNSSVVDRSELSVVKLVTNHGIKSPADDVHFPTLYGNSIDLIKTFPVLDWILVDTSYLPSNPTQPDRQSWHKFLSELGVTDFLKVSKVEKSFDKSNIHETAWSAMKEIWPDSADGYSITDLQCEEFHKLVTANVKPDELIPQMAKLYEYIDIHWNLKYKFCLDTQLKSGSGQVLKDIIPSSFAVHLQTLSWVPSVSSSLQYNEDNHTVDLKVKESLELPAELYLQDQAIQRLLHHTVKYLNVAPQNSSFIVFLKIKVNISPETLKQALIKWGERPEDSPDKPAVFCTTLWHMSELYTYLSDEMRAKDCQDLFHDKPVIFVPIPNQNVQGASNRAGWMMRREEVWWSDPTELFMKYMKSLETYSSPLSKFKILQEFYRHLEDFFYSFVRVEKGPNTLHYAQLLKHIASVCGLSEDGVLFDSLFLISKIGQDLSKISTKVGEVKTIEAMKAEINLPKVKELLSKAAVFPTKLGQWVSLSDSPMIADSKEFEEMFGNHPGVHLLHLDAKGKTTLLRSHSSASAGFIDPKGVEFFISLYEEIKPLSKCIKTEEVTCGFKPCNKGQTYLHNIVGLVQRFMYFRFREVYKQFKVKKASTLKDLNFIQVNQLEVKYELIGKPDIFVIREEKCVVTEKCFYFHEKYIDSHVEINKELAKYFSDGDEDCFRELRNFLPQVISILEKKVEETFEELLERQGTGKCTLPPEEEVWEIPLPVIPLAPEPEPTFMVYERQAQFSSEGSELQRDENENQGLKSWPPRSAVDKESMSRIKKDPNKAAGIWPPPQAASGNTNIYKLPSSIKFDNTPEDESSVGEEQTKMDEDVPDEVRTTQKHSIHRPEGESGRTFNRQVSSDSESNRAIKSDHAHQNDQPRQGHQGDGSSVHKGTGHSQGQHKGKGQSQGQHQDSLPGSKKDSELSGGDVTQQQSQSGDISPSDNDRQKETGISGEKRKRKLTEGSKEDDGVAFKRMNSQEEPTPNETAKQEDQDMVASGDFIPFQNTSREATPASSSTSLEGRKSGRDKGMLHFTIPNWNVSNEDLVYTELAHGNTLSLPQFQLDPQDQDKSIGLWGEHLVFDYLRRQKEENASIESVIWANADGEKGLPFDFEIVLKTSDADKTSSIFVEVKTTLSWDKEVFHISSKQMEFALVQKDQYEIYRVFGAGSSNAKLVRIQNVSERMRVKQIQLFMVI</sequence>
<feature type="compositionally biased region" description="Polar residues" evidence="1">
    <location>
        <begin position="2437"/>
        <end position="2447"/>
    </location>
</feature>
<dbReference type="Pfam" id="PF25794">
    <property type="entry name" value="SACS"/>
    <property type="match status" value="1"/>
</dbReference>
<feature type="domain" description="Protein NO VEIN C-terminal" evidence="2">
    <location>
        <begin position="2662"/>
        <end position="2761"/>
    </location>
</feature>
<evidence type="ECO:0000256" key="1">
    <source>
        <dbReference type="SAM" id="MobiDB-lite"/>
    </source>
</evidence>
<dbReference type="PANTHER" id="PTHR32387">
    <property type="entry name" value="WU:FJ29H11"/>
    <property type="match status" value="1"/>
</dbReference>
<feature type="compositionally biased region" description="Acidic residues" evidence="1">
    <location>
        <begin position="545"/>
        <end position="574"/>
    </location>
</feature>
<dbReference type="OrthoDB" id="1262810at2759"/>
<dbReference type="KEGG" id="bgt:106068793"/>
<evidence type="ECO:0000313" key="5">
    <source>
        <dbReference type="Proteomes" id="UP000076420"/>
    </source>
</evidence>
<proteinExistence type="predicted"/>
<dbReference type="InterPro" id="IPR052957">
    <property type="entry name" value="Auxin_embryo_med"/>
</dbReference>
<evidence type="ECO:0000259" key="3">
    <source>
        <dbReference type="Pfam" id="PF25794"/>
    </source>
</evidence>
<accession>A0A2C9JUI5</accession>
<feature type="domain" description="Sacsin/Nov" evidence="3">
    <location>
        <begin position="716"/>
        <end position="849"/>
    </location>
</feature>
<gene>
    <name evidence="4" type="primary">106068793</name>
</gene>
<evidence type="ECO:0000313" key="4">
    <source>
        <dbReference type="EnsemblMetazoa" id="BGLB008258-PB"/>
    </source>
</evidence>
<dbReference type="InterPro" id="IPR058210">
    <property type="entry name" value="SACS/Nov_dom"/>
</dbReference>
<feature type="compositionally biased region" description="Basic and acidic residues" evidence="1">
    <location>
        <begin position="2354"/>
        <end position="2368"/>
    </location>
</feature>
<feature type="compositionally biased region" description="Basic and acidic residues" evidence="1">
    <location>
        <begin position="2546"/>
        <end position="2557"/>
    </location>
</feature>
<dbReference type="EnsemblMetazoa" id="BGLB008258-RB">
    <property type="protein sequence ID" value="BGLB008258-PB"/>
    <property type="gene ID" value="BGLB008258"/>
</dbReference>
<organism evidence="4 5">
    <name type="scientific">Biomphalaria glabrata</name>
    <name type="common">Bloodfluke planorb</name>
    <name type="synonym">Freshwater snail</name>
    <dbReference type="NCBI Taxonomy" id="6526"/>
    <lineage>
        <taxon>Eukaryota</taxon>
        <taxon>Metazoa</taxon>
        <taxon>Spiralia</taxon>
        <taxon>Lophotrochozoa</taxon>
        <taxon>Mollusca</taxon>
        <taxon>Gastropoda</taxon>
        <taxon>Heterobranchia</taxon>
        <taxon>Euthyneura</taxon>
        <taxon>Panpulmonata</taxon>
        <taxon>Hygrophila</taxon>
        <taxon>Lymnaeoidea</taxon>
        <taxon>Planorbidae</taxon>
        <taxon>Biomphalaria</taxon>
    </lineage>
</organism>
<dbReference type="Pfam" id="PF13020">
    <property type="entry name" value="NOV_C"/>
    <property type="match status" value="1"/>
</dbReference>
<feature type="compositionally biased region" description="Polar residues" evidence="1">
    <location>
        <begin position="2513"/>
        <end position="2527"/>
    </location>
</feature>
<evidence type="ECO:0000259" key="2">
    <source>
        <dbReference type="Pfam" id="PF13020"/>
    </source>
</evidence>
<feature type="compositionally biased region" description="Polar residues" evidence="1">
    <location>
        <begin position="2589"/>
        <end position="2605"/>
    </location>
</feature>
<dbReference type="PANTHER" id="PTHR32387:SF0">
    <property type="entry name" value="PROTEIN NO VEIN"/>
    <property type="match status" value="1"/>
</dbReference>
<dbReference type="InterPro" id="IPR024975">
    <property type="entry name" value="NOV_C"/>
</dbReference>
<feature type="region of interest" description="Disordered" evidence="1">
    <location>
        <begin position="2327"/>
        <end position="2612"/>
    </location>
</feature>
<dbReference type="NCBIfam" id="NF047352">
    <property type="entry name" value="P_loop_sacsin"/>
    <property type="match status" value="1"/>
</dbReference>
<dbReference type="SUPFAM" id="SSF55874">
    <property type="entry name" value="ATPase domain of HSP90 chaperone/DNA topoisomerase II/histidine kinase"/>
    <property type="match status" value="1"/>
</dbReference>
<name>A0A2C9JUI5_BIOGL</name>
<dbReference type="Proteomes" id="UP000076420">
    <property type="component" value="Unassembled WGS sequence"/>
</dbReference>
<dbReference type="Gene3D" id="3.30.565.10">
    <property type="entry name" value="Histidine kinase-like ATPase, C-terminal domain"/>
    <property type="match status" value="1"/>
</dbReference>
<dbReference type="InterPro" id="IPR036890">
    <property type="entry name" value="HATPase_C_sf"/>
</dbReference>
<dbReference type="VEuPathDB" id="VectorBase:BGLAX_051216"/>